<evidence type="ECO:0000256" key="1">
    <source>
        <dbReference type="ARBA" id="ARBA00008779"/>
    </source>
</evidence>
<dbReference type="EMBL" id="VSSQ01023175">
    <property type="protein sequence ID" value="MPM69945.1"/>
    <property type="molecule type" value="Genomic_DNA"/>
</dbReference>
<dbReference type="InterPro" id="IPR000917">
    <property type="entry name" value="Sulfatase_N"/>
</dbReference>
<name>A0A645BXH0_9ZZZZ</name>
<evidence type="ECO:0000256" key="2">
    <source>
        <dbReference type="ARBA" id="ARBA00022801"/>
    </source>
</evidence>
<accession>A0A645BXH0</accession>
<dbReference type="PANTHER" id="PTHR43751:SF3">
    <property type="entry name" value="SULFATASE N-TERMINAL DOMAIN-CONTAINING PROTEIN"/>
    <property type="match status" value="1"/>
</dbReference>
<protein>
    <recommendedName>
        <fullName evidence="3">Sulfatase N-terminal domain-containing protein</fullName>
    </recommendedName>
</protein>
<dbReference type="SUPFAM" id="SSF53649">
    <property type="entry name" value="Alkaline phosphatase-like"/>
    <property type="match status" value="1"/>
</dbReference>
<sequence length="125" mass="13918">MLHLRKMMRNYQYLGLYIVGGVCLSPLPTHAGNREKKPPHIILIMTDQQRWDALGCTGDGTVISPNLDNLAHEGHLFRNAYTSAPSSTPARAGLLTGMSPWNHGLLGYGQVAEHYKYEMPRMLGE</sequence>
<comment type="caution">
    <text evidence="4">The sequence shown here is derived from an EMBL/GenBank/DDBJ whole genome shotgun (WGS) entry which is preliminary data.</text>
</comment>
<dbReference type="InterPro" id="IPR024607">
    <property type="entry name" value="Sulfatase_CS"/>
</dbReference>
<dbReference type="PANTHER" id="PTHR43751">
    <property type="entry name" value="SULFATASE"/>
    <property type="match status" value="1"/>
</dbReference>
<dbReference type="InterPro" id="IPR017850">
    <property type="entry name" value="Alkaline_phosphatase_core_sf"/>
</dbReference>
<keyword evidence="2" id="KW-0378">Hydrolase</keyword>
<gene>
    <name evidence="4" type="ORF">SDC9_116893</name>
</gene>
<comment type="similarity">
    <text evidence="1">Belongs to the sulfatase family.</text>
</comment>
<dbReference type="GO" id="GO:0016787">
    <property type="term" value="F:hydrolase activity"/>
    <property type="evidence" value="ECO:0007669"/>
    <property type="project" value="UniProtKB-KW"/>
</dbReference>
<reference evidence="4" key="1">
    <citation type="submission" date="2019-08" db="EMBL/GenBank/DDBJ databases">
        <authorList>
            <person name="Kucharzyk K."/>
            <person name="Murdoch R.W."/>
            <person name="Higgins S."/>
            <person name="Loffler F."/>
        </authorList>
    </citation>
    <scope>NUCLEOTIDE SEQUENCE</scope>
</reference>
<dbReference type="InterPro" id="IPR052701">
    <property type="entry name" value="GAG_Ulvan_Degrading_Sulfatases"/>
</dbReference>
<dbReference type="AlphaFoldDB" id="A0A645BXH0"/>
<dbReference type="Pfam" id="PF00884">
    <property type="entry name" value="Sulfatase"/>
    <property type="match status" value="1"/>
</dbReference>
<dbReference type="Gene3D" id="3.40.720.10">
    <property type="entry name" value="Alkaline Phosphatase, subunit A"/>
    <property type="match status" value="1"/>
</dbReference>
<dbReference type="PROSITE" id="PS00523">
    <property type="entry name" value="SULFATASE_1"/>
    <property type="match status" value="1"/>
</dbReference>
<proteinExistence type="inferred from homology"/>
<organism evidence="4">
    <name type="scientific">bioreactor metagenome</name>
    <dbReference type="NCBI Taxonomy" id="1076179"/>
    <lineage>
        <taxon>unclassified sequences</taxon>
        <taxon>metagenomes</taxon>
        <taxon>ecological metagenomes</taxon>
    </lineage>
</organism>
<evidence type="ECO:0000313" key="4">
    <source>
        <dbReference type="EMBL" id="MPM69945.1"/>
    </source>
</evidence>
<feature type="domain" description="Sulfatase N-terminal" evidence="3">
    <location>
        <begin position="39"/>
        <end position="106"/>
    </location>
</feature>
<evidence type="ECO:0000259" key="3">
    <source>
        <dbReference type="Pfam" id="PF00884"/>
    </source>
</evidence>